<evidence type="ECO:0000256" key="7">
    <source>
        <dbReference type="ARBA" id="ARBA00023180"/>
    </source>
</evidence>
<name>I7M158_TETTS</name>
<dbReference type="InterPro" id="IPR008947">
    <property type="entry name" value="PLipase_C/P1_nuclease_dom_sf"/>
</dbReference>
<dbReference type="PANTHER" id="PTHR33146:SF10">
    <property type="entry name" value="STRAND-SPECIFIC NUCLEASE, PUTATIVE-RELATED"/>
    <property type="match status" value="1"/>
</dbReference>
<dbReference type="STRING" id="312017.I7M158"/>
<sequence length="389" mass="46214">MKQNFYHNLNLVLTLALLTTTYGFHDLPHMLILGIAKETLIEKDPEIIQIAEKYFDQFEEPHQKGQVQFEEHSIWSDDIKYWYKSSVKYWDTWHYIDQIYNPSNYPIDVNKQKDSNSNAQVAFNQIKETLKNKNLNGKITVMKHIFLKHLVHLVGDIHQPLHTVSFYSYQFQNGDLGGNKQMVQLSDNRKNNLHFYFDSGAFYYTFEDRIHRPFNESFIDYFEEEIARLIKLYPREELKINDEDIQFDQWVKESYMISIEQIYSQIDLTGNQKINKITDENHRKNQELCQKQIVKAGYRLANILVDFLKDEKGIYTFDKENQQLITKNKNKNNHKDGTIFAFIIALVFLIICLFGCYKNSQSHLKLKQNGNSSSHNHRHHELQNQSENL</sequence>
<feature type="transmembrane region" description="Helical" evidence="9">
    <location>
        <begin position="337"/>
        <end position="357"/>
    </location>
</feature>
<keyword evidence="9" id="KW-1133">Transmembrane helix</keyword>
<feature type="signal peptide" evidence="10">
    <location>
        <begin position="1"/>
        <end position="23"/>
    </location>
</feature>
<dbReference type="Proteomes" id="UP000009168">
    <property type="component" value="Unassembled WGS sequence"/>
</dbReference>
<keyword evidence="10" id="KW-0732">Signal</keyword>
<gene>
    <name evidence="11" type="ORF">TTHERM_00515230</name>
</gene>
<dbReference type="AlphaFoldDB" id="I7M158"/>
<dbReference type="InParanoid" id="I7M158"/>
<dbReference type="EMBL" id="GG662708">
    <property type="protein sequence ID" value="EAR94988.2"/>
    <property type="molecule type" value="Genomic_DNA"/>
</dbReference>
<keyword evidence="6" id="KW-1015">Disulfide bond</keyword>
<keyword evidence="7" id="KW-0325">Glycoprotein</keyword>
<keyword evidence="4" id="KW-0255">Endonuclease</keyword>
<dbReference type="HOGENOM" id="CLU_029588_0_0_1"/>
<evidence type="ECO:0000256" key="9">
    <source>
        <dbReference type="SAM" id="Phobius"/>
    </source>
</evidence>
<accession>I7M158</accession>
<comment type="similarity">
    <text evidence="1">Belongs to the nuclease type I family.</text>
</comment>
<feature type="chain" id="PRO_5003711950" evidence="10">
    <location>
        <begin position="24"/>
        <end position="389"/>
    </location>
</feature>
<dbReference type="OrthoDB" id="441446at2759"/>
<reference evidence="12" key="1">
    <citation type="journal article" date="2006" name="PLoS Biol.">
        <title>Macronuclear genome sequence of the ciliate Tetrahymena thermophila, a model eukaryote.</title>
        <authorList>
            <person name="Eisen J.A."/>
            <person name="Coyne R.S."/>
            <person name="Wu M."/>
            <person name="Wu D."/>
            <person name="Thiagarajan M."/>
            <person name="Wortman J.R."/>
            <person name="Badger J.H."/>
            <person name="Ren Q."/>
            <person name="Amedeo P."/>
            <person name="Jones K.M."/>
            <person name="Tallon L.J."/>
            <person name="Delcher A.L."/>
            <person name="Salzberg S.L."/>
            <person name="Silva J.C."/>
            <person name="Haas B.J."/>
            <person name="Majoros W.H."/>
            <person name="Farzad M."/>
            <person name="Carlton J.M."/>
            <person name="Smith R.K. Jr."/>
            <person name="Garg J."/>
            <person name="Pearlman R.E."/>
            <person name="Karrer K.M."/>
            <person name="Sun L."/>
            <person name="Manning G."/>
            <person name="Elde N.C."/>
            <person name="Turkewitz A.P."/>
            <person name="Asai D.J."/>
            <person name="Wilkes D.E."/>
            <person name="Wang Y."/>
            <person name="Cai H."/>
            <person name="Collins K."/>
            <person name="Stewart B.A."/>
            <person name="Lee S.R."/>
            <person name="Wilamowska K."/>
            <person name="Weinberg Z."/>
            <person name="Ruzzo W.L."/>
            <person name="Wloga D."/>
            <person name="Gaertig J."/>
            <person name="Frankel J."/>
            <person name="Tsao C.-C."/>
            <person name="Gorovsky M.A."/>
            <person name="Keeling P.J."/>
            <person name="Waller R.F."/>
            <person name="Patron N.J."/>
            <person name="Cherry J.M."/>
            <person name="Stover N.A."/>
            <person name="Krieger C.J."/>
            <person name="del Toro C."/>
            <person name="Ryder H.F."/>
            <person name="Williamson S.C."/>
            <person name="Barbeau R.A."/>
            <person name="Hamilton E.P."/>
            <person name="Orias E."/>
        </authorList>
    </citation>
    <scope>NUCLEOTIDE SEQUENCE [LARGE SCALE GENOMIC DNA]</scope>
    <source>
        <strain evidence="12">SB210</strain>
    </source>
</reference>
<evidence type="ECO:0000256" key="5">
    <source>
        <dbReference type="ARBA" id="ARBA00022801"/>
    </source>
</evidence>
<evidence type="ECO:0000313" key="12">
    <source>
        <dbReference type="Proteomes" id="UP000009168"/>
    </source>
</evidence>
<dbReference type="Gene3D" id="1.10.575.10">
    <property type="entry name" value="P1 Nuclease"/>
    <property type="match status" value="1"/>
</dbReference>
<evidence type="ECO:0000256" key="8">
    <source>
        <dbReference type="SAM" id="MobiDB-lite"/>
    </source>
</evidence>
<feature type="region of interest" description="Disordered" evidence="8">
    <location>
        <begin position="367"/>
        <end position="389"/>
    </location>
</feature>
<keyword evidence="3" id="KW-0479">Metal-binding</keyword>
<dbReference type="GO" id="GO:0016788">
    <property type="term" value="F:hydrolase activity, acting on ester bonds"/>
    <property type="evidence" value="ECO:0007669"/>
    <property type="project" value="InterPro"/>
</dbReference>
<proteinExistence type="inferred from homology"/>
<dbReference type="GO" id="GO:0003676">
    <property type="term" value="F:nucleic acid binding"/>
    <property type="evidence" value="ECO:0007669"/>
    <property type="project" value="InterPro"/>
</dbReference>
<dbReference type="FunCoup" id="I7M158">
    <property type="interactions" value="4"/>
</dbReference>
<dbReference type="KEGG" id="tet:TTHERM_00515230"/>
<dbReference type="InterPro" id="IPR003154">
    <property type="entry name" value="S1/P1nuclease"/>
</dbReference>
<evidence type="ECO:0000256" key="6">
    <source>
        <dbReference type="ARBA" id="ARBA00023157"/>
    </source>
</evidence>
<evidence type="ECO:0000313" key="11">
    <source>
        <dbReference type="EMBL" id="EAR94988.2"/>
    </source>
</evidence>
<dbReference type="SUPFAM" id="SSF48537">
    <property type="entry name" value="Phospholipase C/P1 nuclease"/>
    <property type="match status" value="1"/>
</dbReference>
<evidence type="ECO:0000256" key="10">
    <source>
        <dbReference type="SAM" id="SignalP"/>
    </source>
</evidence>
<evidence type="ECO:0000256" key="3">
    <source>
        <dbReference type="ARBA" id="ARBA00022723"/>
    </source>
</evidence>
<dbReference type="OMA" id="GRTNTFV"/>
<evidence type="ECO:0000256" key="4">
    <source>
        <dbReference type="ARBA" id="ARBA00022759"/>
    </source>
</evidence>
<organism evidence="11 12">
    <name type="scientific">Tetrahymena thermophila (strain SB210)</name>
    <dbReference type="NCBI Taxonomy" id="312017"/>
    <lineage>
        <taxon>Eukaryota</taxon>
        <taxon>Sar</taxon>
        <taxon>Alveolata</taxon>
        <taxon>Ciliophora</taxon>
        <taxon>Intramacronucleata</taxon>
        <taxon>Oligohymenophorea</taxon>
        <taxon>Hymenostomatida</taxon>
        <taxon>Tetrahymenina</taxon>
        <taxon>Tetrahymenidae</taxon>
        <taxon>Tetrahymena</taxon>
    </lineage>
</organism>
<dbReference type="GO" id="GO:0004519">
    <property type="term" value="F:endonuclease activity"/>
    <property type="evidence" value="ECO:0007669"/>
    <property type="project" value="UniProtKB-KW"/>
</dbReference>
<keyword evidence="12" id="KW-1185">Reference proteome</keyword>
<protein>
    <submittedName>
        <fullName evidence="11">p1/s1 nuclease</fullName>
    </submittedName>
</protein>
<dbReference type="GO" id="GO:0046872">
    <property type="term" value="F:metal ion binding"/>
    <property type="evidence" value="ECO:0007669"/>
    <property type="project" value="UniProtKB-KW"/>
</dbReference>
<keyword evidence="2" id="KW-0540">Nuclease</keyword>
<dbReference type="GeneID" id="7842895"/>
<dbReference type="RefSeq" id="XP_001015233.2">
    <property type="nucleotide sequence ID" value="XM_001015233.3"/>
</dbReference>
<dbReference type="eggNOG" id="ENOG502S7N4">
    <property type="taxonomic scope" value="Eukaryota"/>
</dbReference>
<dbReference type="PANTHER" id="PTHR33146">
    <property type="entry name" value="ENDONUCLEASE 4"/>
    <property type="match status" value="1"/>
</dbReference>
<dbReference type="CDD" id="cd11010">
    <property type="entry name" value="S1-P1_nuclease"/>
    <property type="match status" value="1"/>
</dbReference>
<keyword evidence="9" id="KW-0812">Transmembrane</keyword>
<keyword evidence="5" id="KW-0378">Hydrolase</keyword>
<evidence type="ECO:0000256" key="2">
    <source>
        <dbReference type="ARBA" id="ARBA00022722"/>
    </source>
</evidence>
<dbReference type="GO" id="GO:0006308">
    <property type="term" value="P:DNA catabolic process"/>
    <property type="evidence" value="ECO:0007669"/>
    <property type="project" value="InterPro"/>
</dbReference>
<dbReference type="Pfam" id="PF02265">
    <property type="entry name" value="S1-P1_nuclease"/>
    <property type="match status" value="1"/>
</dbReference>
<evidence type="ECO:0000256" key="1">
    <source>
        <dbReference type="ARBA" id="ARBA00009547"/>
    </source>
</evidence>
<keyword evidence="9" id="KW-0472">Membrane</keyword>